<keyword evidence="4" id="KW-1185">Reference proteome</keyword>
<proteinExistence type="predicted"/>
<feature type="transmembrane region" description="Helical" evidence="2">
    <location>
        <begin position="85"/>
        <end position="110"/>
    </location>
</feature>
<dbReference type="Proteomes" id="UP000001798">
    <property type="component" value="Chromosome 2"/>
</dbReference>
<evidence type="ECO:0000256" key="2">
    <source>
        <dbReference type="SAM" id="Phobius"/>
    </source>
</evidence>
<reference evidence="3 4" key="2">
    <citation type="journal article" date="2012" name="Eukaryot. Cell">
        <title>Genome update of Botrytis cinerea strains B05.10 and T4.</title>
        <authorList>
            <person name="Staats M."/>
            <person name="van Kan J.A."/>
        </authorList>
    </citation>
    <scope>NUCLEOTIDE SEQUENCE [LARGE SCALE GENOMIC DNA]</scope>
    <source>
        <strain evidence="3 4">B05.10</strain>
    </source>
</reference>
<dbReference type="OrthoDB" id="3553695at2759"/>
<gene>
    <name evidence="3" type="ORF">BCIN_02g09110</name>
</gene>
<evidence type="ECO:0000256" key="1">
    <source>
        <dbReference type="SAM" id="MobiDB-lite"/>
    </source>
</evidence>
<feature type="compositionally biased region" description="Basic and acidic residues" evidence="1">
    <location>
        <begin position="163"/>
        <end position="172"/>
    </location>
</feature>
<keyword evidence="2" id="KW-0472">Membrane</keyword>
<reference evidence="3 4" key="3">
    <citation type="journal article" date="2017" name="Mol. Plant Pathol.">
        <title>A gapless genome sequence of the fungus Botrytis cinerea.</title>
        <authorList>
            <person name="Van Kan J.A."/>
            <person name="Stassen J.H."/>
            <person name="Mosbach A."/>
            <person name="Van Der Lee T.A."/>
            <person name="Faino L."/>
            <person name="Farmer A.D."/>
            <person name="Papasotiriou D.G."/>
            <person name="Zhou S."/>
            <person name="Seidl M.F."/>
            <person name="Cottam E."/>
            <person name="Edel D."/>
            <person name="Hahn M."/>
            <person name="Schwartz D.C."/>
            <person name="Dietrich R.A."/>
            <person name="Widdison S."/>
            <person name="Scalliet G."/>
        </authorList>
    </citation>
    <scope>NUCLEOTIDE SEQUENCE [LARGE SCALE GENOMIC DNA]</scope>
    <source>
        <strain evidence="3 4">B05.10</strain>
    </source>
</reference>
<keyword evidence="2" id="KW-1133">Transmembrane helix</keyword>
<dbReference type="RefSeq" id="XP_001554327.1">
    <property type="nucleotide sequence ID" value="XM_001554277.2"/>
</dbReference>
<feature type="compositionally biased region" description="Low complexity" evidence="1">
    <location>
        <begin position="174"/>
        <end position="205"/>
    </location>
</feature>
<sequence>MITKMITDGRFTNSSFLPGTTSSTTICIPPALSPSYPTQLTQPLYSSALTPPTQHDRIHSRSFLPNQTTHLTSTLKDHFDTPTKVTFYTLFFIICIGVLTTLAYIFSYMCKRFVTKLQKRYEHESYGELQRLVSRRMVPGYLTFGGIPSCDAGGDGRPVSKTRSMENVEHSKAAKATKAARAARAAKTTNATKATKTTKTAKATNDPNNESEWESALPIPNPRKIGWANPPRPIRRPPTTKKPSTLRFAVSPPRAPRPNLSNQPNPPNPSHPQKRLLSPPLSPSFLTISNATRAPMPIPGQEPSSWDAGTPWVTAADGLPILRDEGKLERAMSPNAAEWGDIDRLMRRQGEQYARDKKILDAARRREGCSGM</sequence>
<dbReference type="VEuPathDB" id="FungiDB:Bcin02g09110"/>
<dbReference type="KEGG" id="bfu:BCIN_02g09110"/>
<organism evidence="3 4">
    <name type="scientific">Botryotinia fuckeliana (strain B05.10)</name>
    <name type="common">Noble rot fungus</name>
    <name type="synonym">Botrytis cinerea</name>
    <dbReference type="NCBI Taxonomy" id="332648"/>
    <lineage>
        <taxon>Eukaryota</taxon>
        <taxon>Fungi</taxon>
        <taxon>Dikarya</taxon>
        <taxon>Ascomycota</taxon>
        <taxon>Pezizomycotina</taxon>
        <taxon>Leotiomycetes</taxon>
        <taxon>Helotiales</taxon>
        <taxon>Sclerotiniaceae</taxon>
        <taxon>Botrytis</taxon>
    </lineage>
</organism>
<accession>A0A384JBF8</accession>
<feature type="region of interest" description="Disordered" evidence="1">
    <location>
        <begin position="153"/>
        <end position="311"/>
    </location>
</feature>
<protein>
    <submittedName>
        <fullName evidence="3">Uncharacterized protein</fullName>
    </submittedName>
</protein>
<dbReference type="GeneID" id="5434880"/>
<dbReference type="EMBL" id="CP009806">
    <property type="protein sequence ID" value="ATZ47654.1"/>
    <property type="molecule type" value="Genomic_DNA"/>
</dbReference>
<evidence type="ECO:0000313" key="4">
    <source>
        <dbReference type="Proteomes" id="UP000001798"/>
    </source>
</evidence>
<name>A0A384JBF8_BOTFB</name>
<dbReference type="AlphaFoldDB" id="A0A384JBF8"/>
<reference evidence="3 4" key="1">
    <citation type="journal article" date="2011" name="PLoS Genet.">
        <title>Genomic analysis of the necrotrophic fungal pathogens Sclerotinia sclerotiorum and Botrytis cinerea.</title>
        <authorList>
            <person name="Amselem J."/>
            <person name="Cuomo C.A."/>
            <person name="van Kan J.A."/>
            <person name="Viaud M."/>
            <person name="Benito E.P."/>
            <person name="Couloux A."/>
            <person name="Coutinho P.M."/>
            <person name="de Vries R.P."/>
            <person name="Dyer P.S."/>
            <person name="Fillinger S."/>
            <person name="Fournier E."/>
            <person name="Gout L."/>
            <person name="Hahn M."/>
            <person name="Kohn L."/>
            <person name="Lapalu N."/>
            <person name="Plummer K.M."/>
            <person name="Pradier J.M."/>
            <person name="Quevillon E."/>
            <person name="Sharon A."/>
            <person name="Simon A."/>
            <person name="ten Have A."/>
            <person name="Tudzynski B."/>
            <person name="Tudzynski P."/>
            <person name="Wincker P."/>
            <person name="Andrew M."/>
            <person name="Anthouard V."/>
            <person name="Beever R.E."/>
            <person name="Beffa R."/>
            <person name="Benoit I."/>
            <person name="Bouzid O."/>
            <person name="Brault B."/>
            <person name="Chen Z."/>
            <person name="Choquer M."/>
            <person name="Collemare J."/>
            <person name="Cotton P."/>
            <person name="Danchin E.G."/>
            <person name="Da Silva C."/>
            <person name="Gautier A."/>
            <person name="Giraud C."/>
            <person name="Giraud T."/>
            <person name="Gonzalez C."/>
            <person name="Grossetete S."/>
            <person name="Guldener U."/>
            <person name="Henrissat B."/>
            <person name="Howlett B.J."/>
            <person name="Kodira C."/>
            <person name="Kretschmer M."/>
            <person name="Lappartient A."/>
            <person name="Leroch M."/>
            <person name="Levis C."/>
            <person name="Mauceli E."/>
            <person name="Neuveglise C."/>
            <person name="Oeser B."/>
            <person name="Pearson M."/>
            <person name="Poulain J."/>
            <person name="Poussereau N."/>
            <person name="Quesneville H."/>
            <person name="Rascle C."/>
            <person name="Schumacher J."/>
            <person name="Segurens B."/>
            <person name="Sexton A."/>
            <person name="Silva E."/>
            <person name="Sirven C."/>
            <person name="Soanes D.M."/>
            <person name="Talbot N.J."/>
            <person name="Templeton M."/>
            <person name="Yandava C."/>
            <person name="Yarden O."/>
            <person name="Zeng Q."/>
            <person name="Rollins J.A."/>
            <person name="Lebrun M.H."/>
            <person name="Dickman M."/>
        </authorList>
    </citation>
    <scope>NUCLEOTIDE SEQUENCE [LARGE SCALE GENOMIC DNA]</scope>
    <source>
        <strain evidence="3 4">B05.10</strain>
    </source>
</reference>
<keyword evidence="2" id="KW-0812">Transmembrane</keyword>
<evidence type="ECO:0000313" key="3">
    <source>
        <dbReference type="EMBL" id="ATZ47654.1"/>
    </source>
</evidence>